<keyword evidence="1" id="KW-0131">Cell cycle</keyword>
<organism evidence="1 2">
    <name type="scientific">Robertmurraya siralis</name>
    <dbReference type="NCBI Taxonomy" id="77777"/>
    <lineage>
        <taxon>Bacteria</taxon>
        <taxon>Bacillati</taxon>
        <taxon>Bacillota</taxon>
        <taxon>Bacilli</taxon>
        <taxon>Bacillales</taxon>
        <taxon>Bacillaceae</taxon>
        <taxon>Robertmurraya</taxon>
    </lineage>
</organism>
<dbReference type="EMBL" id="BORC01000001">
    <property type="protein sequence ID" value="GIN60850.1"/>
    <property type="molecule type" value="Genomic_DNA"/>
</dbReference>
<dbReference type="GO" id="GO:0051301">
    <property type="term" value="P:cell division"/>
    <property type="evidence" value="ECO:0007669"/>
    <property type="project" value="UniProtKB-KW"/>
</dbReference>
<sequence length="196" mass="22697">MPNWLRKSIVVLVTVLTFGLVSPSQIYDLVDNKPPKRDTFQSKADENSLSHDEITFIQTPLAEEDALHKLIKDAESQSYIKFGERIRPVIEDEFKEIILPNIEAAIQSIASHYEEDEIKNLVISEAPTGGDTEKIFHIADKGKNQELIRFHVRKDHPPQAGYWFNFHYHTAVDNFEEHHELGSIYWDKNTPPKWMS</sequence>
<keyword evidence="1" id="KW-0132">Cell division</keyword>
<dbReference type="RefSeq" id="WP_212933256.1">
    <property type="nucleotide sequence ID" value="NZ_BORC01000001.1"/>
</dbReference>
<proteinExistence type="predicted"/>
<dbReference type="AlphaFoldDB" id="A0A919WFB2"/>
<evidence type="ECO:0000313" key="1">
    <source>
        <dbReference type="EMBL" id="GIN60850.1"/>
    </source>
</evidence>
<dbReference type="InterPro" id="IPR025616">
    <property type="entry name" value="YpjP"/>
</dbReference>
<comment type="caution">
    <text evidence="1">The sequence shown here is derived from an EMBL/GenBank/DDBJ whole genome shotgun (WGS) entry which is preliminary data.</text>
</comment>
<dbReference type="Pfam" id="PF14005">
    <property type="entry name" value="YpjP"/>
    <property type="match status" value="1"/>
</dbReference>
<evidence type="ECO:0000313" key="2">
    <source>
        <dbReference type="Proteomes" id="UP000682111"/>
    </source>
</evidence>
<name>A0A919WFB2_9BACI</name>
<keyword evidence="2" id="KW-1185">Reference proteome</keyword>
<protein>
    <submittedName>
        <fullName evidence="1">Cell division protein FtsK</fullName>
    </submittedName>
</protein>
<dbReference type="Proteomes" id="UP000682111">
    <property type="component" value="Unassembled WGS sequence"/>
</dbReference>
<reference evidence="1" key="1">
    <citation type="submission" date="2021-03" db="EMBL/GenBank/DDBJ databases">
        <title>Antimicrobial resistance genes in bacteria isolated from Japanese honey, and their potential for conferring macrolide and lincosamide resistance in the American foulbrood pathogen Paenibacillus larvae.</title>
        <authorList>
            <person name="Okamoto M."/>
            <person name="Kumagai M."/>
            <person name="Kanamori H."/>
            <person name="Takamatsu D."/>
        </authorList>
    </citation>
    <scope>NUCLEOTIDE SEQUENCE</scope>
    <source>
        <strain evidence="1">J27TS8</strain>
    </source>
</reference>
<accession>A0A919WFB2</accession>
<gene>
    <name evidence="1" type="ORF">J27TS8_08430</name>
</gene>